<reference evidence="2 3" key="1">
    <citation type="journal article" date="2019" name="Nat. Ecol. Evol.">
        <title>Megaphylogeny resolves global patterns of mushroom evolution.</title>
        <authorList>
            <person name="Varga T."/>
            <person name="Krizsan K."/>
            <person name="Foldi C."/>
            <person name="Dima B."/>
            <person name="Sanchez-Garcia M."/>
            <person name="Sanchez-Ramirez S."/>
            <person name="Szollosi G.J."/>
            <person name="Szarkandi J.G."/>
            <person name="Papp V."/>
            <person name="Albert L."/>
            <person name="Andreopoulos W."/>
            <person name="Angelini C."/>
            <person name="Antonin V."/>
            <person name="Barry K.W."/>
            <person name="Bougher N.L."/>
            <person name="Buchanan P."/>
            <person name="Buyck B."/>
            <person name="Bense V."/>
            <person name="Catcheside P."/>
            <person name="Chovatia M."/>
            <person name="Cooper J."/>
            <person name="Damon W."/>
            <person name="Desjardin D."/>
            <person name="Finy P."/>
            <person name="Geml J."/>
            <person name="Haridas S."/>
            <person name="Hughes K."/>
            <person name="Justo A."/>
            <person name="Karasinski D."/>
            <person name="Kautmanova I."/>
            <person name="Kiss B."/>
            <person name="Kocsube S."/>
            <person name="Kotiranta H."/>
            <person name="LaButti K.M."/>
            <person name="Lechner B.E."/>
            <person name="Liimatainen K."/>
            <person name="Lipzen A."/>
            <person name="Lukacs Z."/>
            <person name="Mihaltcheva S."/>
            <person name="Morgado L.N."/>
            <person name="Niskanen T."/>
            <person name="Noordeloos M.E."/>
            <person name="Ohm R.A."/>
            <person name="Ortiz-Santana B."/>
            <person name="Ovrebo C."/>
            <person name="Racz N."/>
            <person name="Riley R."/>
            <person name="Savchenko A."/>
            <person name="Shiryaev A."/>
            <person name="Soop K."/>
            <person name="Spirin V."/>
            <person name="Szebenyi C."/>
            <person name="Tomsovsky M."/>
            <person name="Tulloss R.E."/>
            <person name="Uehling J."/>
            <person name="Grigoriev I.V."/>
            <person name="Vagvolgyi C."/>
            <person name="Papp T."/>
            <person name="Martin F.M."/>
            <person name="Miettinen O."/>
            <person name="Hibbett D.S."/>
            <person name="Nagy L.G."/>
        </authorList>
    </citation>
    <scope>NUCLEOTIDE SEQUENCE [LARGE SCALE GENOMIC DNA]</scope>
    <source>
        <strain evidence="2 3">HHB13444</strain>
    </source>
</reference>
<dbReference type="InterPro" id="IPR002156">
    <property type="entry name" value="RNaseH_domain"/>
</dbReference>
<evidence type="ECO:0000313" key="3">
    <source>
        <dbReference type="Proteomes" id="UP000308197"/>
    </source>
</evidence>
<keyword evidence="3" id="KW-1185">Reference proteome</keyword>
<dbReference type="Proteomes" id="UP000308197">
    <property type="component" value="Unassembled WGS sequence"/>
</dbReference>
<dbReference type="GO" id="GO:0004523">
    <property type="term" value="F:RNA-DNA hybrid ribonuclease activity"/>
    <property type="evidence" value="ECO:0007669"/>
    <property type="project" value="InterPro"/>
</dbReference>
<evidence type="ECO:0000259" key="1">
    <source>
        <dbReference type="PROSITE" id="PS50879"/>
    </source>
</evidence>
<dbReference type="GO" id="GO:0003676">
    <property type="term" value="F:nucleic acid binding"/>
    <property type="evidence" value="ECO:0007669"/>
    <property type="project" value="InterPro"/>
</dbReference>
<proteinExistence type="predicted"/>
<name>A0A5C3P1A1_9APHY</name>
<feature type="domain" description="RNase H type-1" evidence="1">
    <location>
        <begin position="1"/>
        <end position="75"/>
    </location>
</feature>
<dbReference type="PROSITE" id="PS50879">
    <property type="entry name" value="RNASE_H_1"/>
    <property type="match status" value="1"/>
</dbReference>
<dbReference type="InParanoid" id="A0A5C3P1A1"/>
<dbReference type="SUPFAM" id="SSF53098">
    <property type="entry name" value="Ribonuclease H-like"/>
    <property type="match status" value="1"/>
</dbReference>
<dbReference type="InterPro" id="IPR012337">
    <property type="entry name" value="RNaseH-like_sf"/>
</dbReference>
<dbReference type="EMBL" id="ML211395">
    <property type="protein sequence ID" value="TFK83415.1"/>
    <property type="molecule type" value="Genomic_DNA"/>
</dbReference>
<sequence>LHLVTDSQYALDGLTTNLPQWEDAGWLGVKNAAFFQEAAAWLRSRTAVTTLRWVKGHEGVPGNEGADALARRAAELQDVEEPQRLEQSLQRFLPSGARLVALTQAHAYAWILQTKDKGHRITSERNVLRIVCTISEELRCPISAESLWKALRLKDMSRKIRVFLWKAVHDAYRLGQYWNNIPQCEHRAVCSACGVEESMEHILTDCDAPGQRVIWCLAWALLERAGFKLPRPRYGLILGAPAASLNKTILEKPSAGANRLYRIILTESAYLIWTLRCERVIQLENDPARWRSPNAVAQIWFACVAKRMNVDWMLTRVKTSSRKSVLETVSNTWEWCGGSEGLSKLKSDVRKGVLVGILPAENDGVG</sequence>
<dbReference type="STRING" id="1314778.A0A5C3P1A1"/>
<accession>A0A5C3P1A1</accession>
<dbReference type="Gene3D" id="3.30.420.10">
    <property type="entry name" value="Ribonuclease H-like superfamily/Ribonuclease H"/>
    <property type="match status" value="1"/>
</dbReference>
<dbReference type="AlphaFoldDB" id="A0A5C3P1A1"/>
<gene>
    <name evidence="2" type="ORF">K466DRAFT_498518</name>
</gene>
<dbReference type="Pfam" id="PF00075">
    <property type="entry name" value="RNase_H"/>
    <property type="match status" value="1"/>
</dbReference>
<evidence type="ECO:0000313" key="2">
    <source>
        <dbReference type="EMBL" id="TFK83415.1"/>
    </source>
</evidence>
<dbReference type="InterPro" id="IPR036397">
    <property type="entry name" value="RNaseH_sf"/>
</dbReference>
<feature type="non-terminal residue" evidence="2">
    <location>
        <position position="1"/>
    </location>
</feature>
<organism evidence="2 3">
    <name type="scientific">Polyporus arcularius HHB13444</name>
    <dbReference type="NCBI Taxonomy" id="1314778"/>
    <lineage>
        <taxon>Eukaryota</taxon>
        <taxon>Fungi</taxon>
        <taxon>Dikarya</taxon>
        <taxon>Basidiomycota</taxon>
        <taxon>Agaricomycotina</taxon>
        <taxon>Agaricomycetes</taxon>
        <taxon>Polyporales</taxon>
        <taxon>Polyporaceae</taxon>
        <taxon>Polyporus</taxon>
    </lineage>
</organism>
<protein>
    <recommendedName>
        <fullName evidence="1">RNase H type-1 domain-containing protein</fullName>
    </recommendedName>
</protein>